<dbReference type="Pfam" id="PF00106">
    <property type="entry name" value="adh_short"/>
    <property type="match status" value="1"/>
</dbReference>
<dbReference type="RefSeq" id="WP_080049507.1">
    <property type="nucleotide sequence ID" value="NZ_CP020100.1"/>
</dbReference>
<dbReference type="NCBIfam" id="NF004284">
    <property type="entry name" value="PRK05693.1"/>
    <property type="match status" value="1"/>
</dbReference>
<dbReference type="EMBL" id="CP020100">
    <property type="protein sequence ID" value="AQZ94654.1"/>
    <property type="molecule type" value="Genomic_DNA"/>
</dbReference>
<protein>
    <submittedName>
        <fullName evidence="4">Short-chain dehydrogenase</fullName>
    </submittedName>
</protein>
<evidence type="ECO:0000256" key="2">
    <source>
        <dbReference type="ARBA" id="ARBA00023002"/>
    </source>
</evidence>
<keyword evidence="5" id="KW-1185">Reference proteome</keyword>
<name>A0A1V0B4D7_9GAMM</name>
<dbReference type="AlphaFoldDB" id="A0A1V0B4D7"/>
<gene>
    <name evidence="4" type="ORF">BVH74_07780</name>
</gene>
<organism evidence="4 5">
    <name type="scientific">Halopseudomonas phragmitis</name>
    <dbReference type="NCBI Taxonomy" id="1931241"/>
    <lineage>
        <taxon>Bacteria</taxon>
        <taxon>Pseudomonadati</taxon>
        <taxon>Pseudomonadota</taxon>
        <taxon>Gammaproteobacteria</taxon>
        <taxon>Pseudomonadales</taxon>
        <taxon>Pseudomonadaceae</taxon>
        <taxon>Halopseudomonas</taxon>
    </lineage>
</organism>
<dbReference type="PRINTS" id="PR00080">
    <property type="entry name" value="SDRFAMILY"/>
</dbReference>
<accession>A0A1V0B4D7</accession>
<dbReference type="Proteomes" id="UP000243488">
    <property type="component" value="Chromosome"/>
</dbReference>
<dbReference type="InterPro" id="IPR002347">
    <property type="entry name" value="SDR_fam"/>
</dbReference>
<dbReference type="CDD" id="cd05374">
    <property type="entry name" value="17beta-HSD-like_SDR_c"/>
    <property type="match status" value="1"/>
</dbReference>
<sequence>MSQPVALITGCSTGIGQALANVCLDEGYQVWATARRPETLAPLVERGAIVVELDVNDASQINACAERLRQQAGRLDLLINNAGYGAMGPVLDADRDTLLKQFDTNVFAPIQLVRATADLLREAKGLIVNIGSVSGVTTTPFSGVYCASKAALHALSDALRLELHPFGIKVLTVQPGAIASDFGNNATAAITMDESSWFKPWEKAVQARAKASQKSTSTSALDFSRELMSYIKNPLRPEVALIGTSSRSMVRMKRWLPTSILDKQLRKRFGLDNSAS</sequence>
<evidence type="ECO:0000313" key="5">
    <source>
        <dbReference type="Proteomes" id="UP000243488"/>
    </source>
</evidence>
<dbReference type="Gene3D" id="3.40.50.720">
    <property type="entry name" value="NAD(P)-binding Rossmann-like Domain"/>
    <property type="match status" value="1"/>
</dbReference>
<reference evidence="4 5" key="1">
    <citation type="submission" date="2017-03" db="EMBL/GenBank/DDBJ databases">
        <title>Complete genome sequence of the novel DNRA strain Pseudomonas sp. S-6-2 isolated from Chinese polluted river sediment. Journal of Biotechnology.</title>
        <authorList>
            <person name="Li J."/>
            <person name="Xiang F."/>
            <person name="Wang L."/>
            <person name="Xi L."/>
            <person name="Liu J."/>
        </authorList>
    </citation>
    <scope>NUCLEOTIDE SEQUENCE [LARGE SCALE GENOMIC DNA]</scope>
    <source>
        <strain evidence="4 5">S-6-2</strain>
    </source>
</reference>
<comment type="similarity">
    <text evidence="1 3">Belongs to the short-chain dehydrogenases/reductases (SDR) family.</text>
</comment>
<dbReference type="InterPro" id="IPR036291">
    <property type="entry name" value="NAD(P)-bd_dom_sf"/>
</dbReference>
<dbReference type="GO" id="GO:0016491">
    <property type="term" value="F:oxidoreductase activity"/>
    <property type="evidence" value="ECO:0007669"/>
    <property type="project" value="UniProtKB-KW"/>
</dbReference>
<evidence type="ECO:0000256" key="1">
    <source>
        <dbReference type="ARBA" id="ARBA00006484"/>
    </source>
</evidence>
<dbReference type="SUPFAM" id="SSF51735">
    <property type="entry name" value="NAD(P)-binding Rossmann-fold domains"/>
    <property type="match status" value="1"/>
</dbReference>
<dbReference type="PROSITE" id="PS00061">
    <property type="entry name" value="ADH_SHORT"/>
    <property type="match status" value="1"/>
</dbReference>
<dbReference type="PANTHER" id="PTHR44169:SF6">
    <property type="entry name" value="NADPH-DEPENDENT 1-ACYLDIHYDROXYACETONE PHOSPHATE REDUCTASE"/>
    <property type="match status" value="1"/>
</dbReference>
<keyword evidence="2" id="KW-0560">Oxidoreductase</keyword>
<proteinExistence type="inferred from homology"/>
<dbReference type="PRINTS" id="PR00081">
    <property type="entry name" value="GDHRDH"/>
</dbReference>
<dbReference type="STRING" id="1931241.BVH74_07780"/>
<evidence type="ECO:0000256" key="3">
    <source>
        <dbReference type="RuleBase" id="RU000363"/>
    </source>
</evidence>
<evidence type="ECO:0000313" key="4">
    <source>
        <dbReference type="EMBL" id="AQZ94654.1"/>
    </source>
</evidence>
<dbReference type="InterPro" id="IPR020904">
    <property type="entry name" value="Sc_DH/Rdtase_CS"/>
</dbReference>
<dbReference type="KEGG" id="ppha:BVH74_07780"/>
<dbReference type="PANTHER" id="PTHR44169">
    <property type="entry name" value="NADPH-DEPENDENT 1-ACYLDIHYDROXYACETONE PHOSPHATE REDUCTASE"/>
    <property type="match status" value="1"/>
</dbReference>